<dbReference type="AlphaFoldDB" id="T0KCS3"/>
<dbReference type="InterPro" id="IPR008397">
    <property type="entry name" value="Alginate_lyase_dom"/>
</dbReference>
<dbReference type="InterPro" id="IPR008929">
    <property type="entry name" value="Chondroitin_lyas"/>
</dbReference>
<keyword evidence="2" id="KW-0456">Lyase</keyword>
<keyword evidence="6" id="KW-1185">Reference proteome</keyword>
<feature type="chain" id="PRO_5004565964" description="Alginate lyase domain-containing protein" evidence="3">
    <location>
        <begin position="18"/>
        <end position="323"/>
    </location>
</feature>
<accession>T0KCS3</accession>
<evidence type="ECO:0000313" key="5">
    <source>
        <dbReference type="EMBL" id="EQB31288.1"/>
    </source>
</evidence>
<evidence type="ECO:0000256" key="3">
    <source>
        <dbReference type="SAM" id="SignalP"/>
    </source>
</evidence>
<organism evidence="5 6">
    <name type="scientific">Sphingobium ummariense RL-3</name>
    <dbReference type="NCBI Taxonomy" id="1346791"/>
    <lineage>
        <taxon>Bacteria</taxon>
        <taxon>Pseudomonadati</taxon>
        <taxon>Pseudomonadota</taxon>
        <taxon>Alphaproteobacteria</taxon>
        <taxon>Sphingomonadales</taxon>
        <taxon>Sphingomonadaceae</taxon>
        <taxon>Sphingobium</taxon>
    </lineage>
</organism>
<comment type="caution">
    <text evidence="5">The sequence shown here is derived from an EMBL/GenBank/DDBJ whole genome shotgun (WGS) entry which is preliminary data.</text>
</comment>
<evidence type="ECO:0000256" key="2">
    <source>
        <dbReference type="ARBA" id="ARBA00023239"/>
    </source>
</evidence>
<evidence type="ECO:0000256" key="1">
    <source>
        <dbReference type="ARBA" id="ARBA00022729"/>
    </source>
</evidence>
<dbReference type="GO" id="GO:0016829">
    <property type="term" value="F:lyase activity"/>
    <property type="evidence" value="ECO:0007669"/>
    <property type="project" value="UniProtKB-KW"/>
</dbReference>
<dbReference type="eggNOG" id="ENOG502ZAMJ">
    <property type="taxonomic scope" value="Bacteria"/>
</dbReference>
<evidence type="ECO:0000313" key="6">
    <source>
        <dbReference type="Proteomes" id="UP000015523"/>
    </source>
</evidence>
<dbReference type="Proteomes" id="UP000015523">
    <property type="component" value="Unassembled WGS sequence"/>
</dbReference>
<sequence>MPAMAACLFAVPSFAQAANPGCPTAAPPVTVIQANAFYKKGTVERDGALFEKNRAGLKPIFDFQNAIARNSDAFVMQGSKAAKACADALMLGWAKRNALTGFGAGIRQRDYQSHFVQHWTAASLGLARIKLGPLASSADDRIVREWLKRLALSVRDFHTRVTNRNNMFDWAVLTVGSIGYATRDRALVADADSMFQLALNQIQDKGFLPLEMKRGRRAASYHAFAAQPLALYQLIRTQCGGNRAQQAKLTSLINLVRTLQTDPNSIQSQANVAQSPIGKQPWLNVWDSVNGRASREQPSSSRYIAGNSQSLAKALSGRCPAIS</sequence>
<feature type="signal peptide" evidence="3">
    <location>
        <begin position="1"/>
        <end position="17"/>
    </location>
</feature>
<protein>
    <recommendedName>
        <fullName evidence="4">Alginate lyase domain-containing protein</fullName>
    </recommendedName>
</protein>
<proteinExistence type="predicted"/>
<gene>
    <name evidence="5" type="ORF">M529_15330</name>
</gene>
<dbReference type="PATRIC" id="fig|1346791.3.peg.2954"/>
<feature type="domain" description="Alginate lyase" evidence="4">
    <location>
        <begin position="132"/>
        <end position="254"/>
    </location>
</feature>
<dbReference type="EMBL" id="AUWY01000106">
    <property type="protein sequence ID" value="EQB31288.1"/>
    <property type="molecule type" value="Genomic_DNA"/>
</dbReference>
<keyword evidence="1 3" id="KW-0732">Signal</keyword>
<dbReference type="Pfam" id="PF05426">
    <property type="entry name" value="Alginate_lyase"/>
    <property type="match status" value="1"/>
</dbReference>
<dbReference type="Gene3D" id="1.50.10.100">
    <property type="entry name" value="Chondroitin AC/alginate lyase"/>
    <property type="match status" value="1"/>
</dbReference>
<reference evidence="5 6" key="1">
    <citation type="journal article" date="2013" name="Genome Announc.">
        <title>Draft Genome Sequence of Sphingobium ummariense Strain RL-3, a Hexachlorocyclohexane-Degrading Bacterium.</title>
        <authorList>
            <person name="Kohli P."/>
            <person name="Dua A."/>
            <person name="Sangwan N."/>
            <person name="Oldach P."/>
            <person name="Khurana J.P."/>
            <person name="Lal R."/>
        </authorList>
    </citation>
    <scope>NUCLEOTIDE SEQUENCE [LARGE SCALE GENOMIC DNA]</scope>
    <source>
        <strain evidence="5 6">RL-3</strain>
    </source>
</reference>
<dbReference type="SUPFAM" id="SSF48230">
    <property type="entry name" value="Chondroitin AC/alginate lyase"/>
    <property type="match status" value="1"/>
</dbReference>
<dbReference type="STRING" id="1346791.M529_15330"/>
<name>T0KCS3_9SPHN</name>
<evidence type="ECO:0000259" key="4">
    <source>
        <dbReference type="Pfam" id="PF05426"/>
    </source>
</evidence>
<dbReference type="GO" id="GO:0042597">
    <property type="term" value="C:periplasmic space"/>
    <property type="evidence" value="ECO:0007669"/>
    <property type="project" value="InterPro"/>
</dbReference>